<organism evidence="2">
    <name type="scientific">Anguilla anguilla</name>
    <name type="common">European freshwater eel</name>
    <name type="synonym">Muraena anguilla</name>
    <dbReference type="NCBI Taxonomy" id="7936"/>
    <lineage>
        <taxon>Eukaryota</taxon>
        <taxon>Metazoa</taxon>
        <taxon>Chordata</taxon>
        <taxon>Craniata</taxon>
        <taxon>Vertebrata</taxon>
        <taxon>Euteleostomi</taxon>
        <taxon>Actinopterygii</taxon>
        <taxon>Neopterygii</taxon>
        <taxon>Teleostei</taxon>
        <taxon>Anguilliformes</taxon>
        <taxon>Anguillidae</taxon>
        <taxon>Anguilla</taxon>
    </lineage>
</organism>
<reference evidence="2" key="1">
    <citation type="submission" date="2014-11" db="EMBL/GenBank/DDBJ databases">
        <authorList>
            <person name="Amaro Gonzalez C."/>
        </authorList>
    </citation>
    <scope>NUCLEOTIDE SEQUENCE</scope>
</reference>
<keyword evidence="1" id="KW-0472">Membrane</keyword>
<evidence type="ECO:0000313" key="2">
    <source>
        <dbReference type="EMBL" id="JAH95527.1"/>
    </source>
</evidence>
<keyword evidence="1" id="KW-1133">Transmembrane helix</keyword>
<name>A0A0E9WYG6_ANGAN</name>
<feature type="transmembrane region" description="Helical" evidence="1">
    <location>
        <begin position="30"/>
        <end position="48"/>
    </location>
</feature>
<proteinExistence type="predicted"/>
<reference evidence="2" key="2">
    <citation type="journal article" date="2015" name="Fish Shellfish Immunol.">
        <title>Early steps in the European eel (Anguilla anguilla)-Vibrio vulnificus interaction in the gills: Role of the RtxA13 toxin.</title>
        <authorList>
            <person name="Callol A."/>
            <person name="Pajuelo D."/>
            <person name="Ebbesson L."/>
            <person name="Teles M."/>
            <person name="MacKenzie S."/>
            <person name="Amaro C."/>
        </authorList>
    </citation>
    <scope>NUCLEOTIDE SEQUENCE</scope>
</reference>
<dbReference type="EMBL" id="GBXM01013050">
    <property type="protein sequence ID" value="JAH95527.1"/>
    <property type="molecule type" value="Transcribed_RNA"/>
</dbReference>
<keyword evidence="1" id="KW-0812">Transmembrane</keyword>
<sequence length="70" mass="7903">MHSSTHIHTRKKALKNTKINHTQNFSASPLANFLGSFFVVFFFFFFLLNKICLTCGKSLSSTLVSESTQT</sequence>
<protein>
    <submittedName>
        <fullName evidence="2">Uncharacterized protein</fullName>
    </submittedName>
</protein>
<dbReference type="AlphaFoldDB" id="A0A0E9WYG6"/>
<evidence type="ECO:0000256" key="1">
    <source>
        <dbReference type="SAM" id="Phobius"/>
    </source>
</evidence>
<accession>A0A0E9WYG6</accession>